<comment type="caution">
    <text evidence="21">The sequence shown here is derived from an EMBL/GenBank/DDBJ whole genome shotgun (WGS) entry which is preliminary data.</text>
</comment>
<keyword evidence="8" id="KW-0479">Metal-binding</keyword>
<dbReference type="CDD" id="cd00038">
    <property type="entry name" value="CAP_ED"/>
    <property type="match status" value="3"/>
</dbReference>
<dbReference type="InterPro" id="IPR011009">
    <property type="entry name" value="Kinase-like_dom_sf"/>
</dbReference>
<evidence type="ECO:0000313" key="21">
    <source>
        <dbReference type="EMBL" id="OMJ69146.1"/>
    </source>
</evidence>
<evidence type="ECO:0000256" key="12">
    <source>
        <dbReference type="ARBA" id="ARBA00022842"/>
    </source>
</evidence>
<feature type="domain" description="Cyclic nucleotide-binding" evidence="19">
    <location>
        <begin position="86"/>
        <end position="200"/>
    </location>
</feature>
<evidence type="ECO:0000256" key="16">
    <source>
        <dbReference type="ARBA" id="ARBA00047462"/>
    </source>
</evidence>
<feature type="domain" description="AGC-kinase C-terminal" evidence="20">
    <location>
        <begin position="819"/>
        <end position="882"/>
    </location>
</feature>
<dbReference type="SMART" id="SM00220">
    <property type="entry name" value="S_TKc"/>
    <property type="match status" value="1"/>
</dbReference>
<keyword evidence="5" id="KW-0723">Serine/threonine-protein kinase</keyword>
<evidence type="ECO:0000256" key="2">
    <source>
        <dbReference type="ARBA" id="ARBA00006352"/>
    </source>
</evidence>
<dbReference type="SMART" id="SM00100">
    <property type="entry name" value="cNMP"/>
    <property type="match status" value="3"/>
</dbReference>
<feature type="domain" description="Protein kinase" evidence="18">
    <location>
        <begin position="563"/>
        <end position="818"/>
    </location>
</feature>
<keyword evidence="9 17" id="KW-0547">Nucleotide-binding</keyword>
<dbReference type="SUPFAM" id="SSF51206">
    <property type="entry name" value="cAMP-binding domain-like"/>
    <property type="match status" value="4"/>
</dbReference>
<dbReference type="AlphaFoldDB" id="A0A1R2AXB5"/>
<dbReference type="GO" id="GO:0030553">
    <property type="term" value="F:cGMP binding"/>
    <property type="evidence" value="ECO:0007669"/>
    <property type="project" value="UniProtKB-KW"/>
</dbReference>
<dbReference type="PRINTS" id="PR00103">
    <property type="entry name" value="CAMPKINASE"/>
</dbReference>
<evidence type="ECO:0000256" key="15">
    <source>
        <dbReference type="ARBA" id="ARBA00047298"/>
    </source>
</evidence>
<gene>
    <name evidence="21" type="ORF">SteCoe_33209</name>
</gene>
<keyword evidence="6" id="KW-0140">cGMP</keyword>
<dbReference type="Pfam" id="PF00027">
    <property type="entry name" value="cNMP_binding"/>
    <property type="match status" value="3"/>
</dbReference>
<dbReference type="Proteomes" id="UP000187209">
    <property type="component" value="Unassembled WGS sequence"/>
</dbReference>
<dbReference type="PROSITE" id="PS00107">
    <property type="entry name" value="PROTEIN_KINASE_ATP"/>
    <property type="match status" value="1"/>
</dbReference>
<dbReference type="PROSITE" id="PS51285">
    <property type="entry name" value="AGC_KINASE_CTER"/>
    <property type="match status" value="1"/>
</dbReference>
<evidence type="ECO:0000256" key="3">
    <source>
        <dbReference type="ARBA" id="ARBA00012428"/>
    </source>
</evidence>
<comment type="catalytic activity">
    <reaction evidence="16">
        <text>L-seryl-[protein] + ATP = O-phospho-L-seryl-[protein] + ADP + H(+)</text>
        <dbReference type="Rhea" id="RHEA:17989"/>
        <dbReference type="Rhea" id="RHEA-COMP:9863"/>
        <dbReference type="Rhea" id="RHEA-COMP:11604"/>
        <dbReference type="ChEBI" id="CHEBI:15378"/>
        <dbReference type="ChEBI" id="CHEBI:29999"/>
        <dbReference type="ChEBI" id="CHEBI:30616"/>
        <dbReference type="ChEBI" id="CHEBI:83421"/>
        <dbReference type="ChEBI" id="CHEBI:456216"/>
        <dbReference type="EC" id="2.7.11.12"/>
    </reaction>
</comment>
<feature type="domain" description="Cyclic nucleotide-binding" evidence="19">
    <location>
        <begin position="323"/>
        <end position="363"/>
    </location>
</feature>
<dbReference type="PANTHER" id="PTHR24353">
    <property type="entry name" value="CYCLIC NUCLEOTIDE-DEPENDENT PROTEIN KINASE"/>
    <property type="match status" value="1"/>
</dbReference>
<feature type="domain" description="Cyclic nucleotide-binding" evidence="19">
    <location>
        <begin position="441"/>
        <end position="539"/>
    </location>
</feature>
<comment type="similarity">
    <text evidence="2">Belongs to the protein kinase superfamily. AGC Ser/Thr protein kinase family. cGMP subfamily.</text>
</comment>
<evidence type="ECO:0000256" key="7">
    <source>
        <dbReference type="ARBA" id="ARBA00022679"/>
    </source>
</evidence>
<dbReference type="EC" id="2.7.11.12" evidence="3"/>
<accession>A0A1R2AXB5</accession>
<organism evidence="21 22">
    <name type="scientific">Stentor coeruleus</name>
    <dbReference type="NCBI Taxonomy" id="5963"/>
    <lineage>
        <taxon>Eukaryota</taxon>
        <taxon>Sar</taxon>
        <taxon>Alveolata</taxon>
        <taxon>Ciliophora</taxon>
        <taxon>Postciliodesmatophora</taxon>
        <taxon>Heterotrichea</taxon>
        <taxon>Heterotrichida</taxon>
        <taxon>Stentoridae</taxon>
        <taxon>Stentor</taxon>
    </lineage>
</organism>
<evidence type="ECO:0000256" key="1">
    <source>
        <dbReference type="ARBA" id="ARBA00001946"/>
    </source>
</evidence>
<keyword evidence="22" id="KW-1185">Reference proteome</keyword>
<dbReference type="InterPro" id="IPR014710">
    <property type="entry name" value="RmlC-like_jellyroll"/>
</dbReference>
<dbReference type="InterPro" id="IPR018490">
    <property type="entry name" value="cNMP-bd_dom_sf"/>
</dbReference>
<evidence type="ECO:0000259" key="20">
    <source>
        <dbReference type="PROSITE" id="PS51285"/>
    </source>
</evidence>
<name>A0A1R2AXB5_9CILI</name>
<evidence type="ECO:0000256" key="17">
    <source>
        <dbReference type="PROSITE-ProRule" id="PRU10141"/>
    </source>
</evidence>
<evidence type="ECO:0000259" key="19">
    <source>
        <dbReference type="PROSITE" id="PS50042"/>
    </source>
</evidence>
<feature type="binding site" evidence="17">
    <location>
        <position position="592"/>
    </location>
    <ligand>
        <name>ATP</name>
        <dbReference type="ChEBI" id="CHEBI:30616"/>
    </ligand>
</feature>
<evidence type="ECO:0000256" key="9">
    <source>
        <dbReference type="ARBA" id="ARBA00022741"/>
    </source>
</evidence>
<dbReference type="PANTHER" id="PTHR24353:SF37">
    <property type="entry name" value="CAMP-DEPENDENT PROTEIN KINASE CATALYTIC SUBUNIT PRKX"/>
    <property type="match status" value="1"/>
</dbReference>
<keyword evidence="12" id="KW-0460">Magnesium</keyword>
<dbReference type="InterPro" id="IPR008271">
    <property type="entry name" value="Ser/Thr_kinase_AS"/>
</dbReference>
<proteinExistence type="inferred from homology"/>
<dbReference type="PROSITE" id="PS00888">
    <property type="entry name" value="CNMP_BINDING_1"/>
    <property type="match status" value="1"/>
</dbReference>
<protein>
    <recommendedName>
        <fullName evidence="14">cGMP-dependent protein kinase</fullName>
        <ecNumber evidence="3">2.7.11.12</ecNumber>
    </recommendedName>
</protein>
<keyword evidence="11 17" id="KW-0067">ATP-binding</keyword>
<dbReference type="GO" id="GO:0005952">
    <property type="term" value="C:cAMP-dependent protein kinase complex"/>
    <property type="evidence" value="ECO:0007669"/>
    <property type="project" value="TreeGrafter"/>
</dbReference>
<dbReference type="SUPFAM" id="SSF56112">
    <property type="entry name" value="Protein kinase-like (PK-like)"/>
    <property type="match status" value="1"/>
</dbReference>
<dbReference type="Gene3D" id="2.60.120.10">
    <property type="entry name" value="Jelly Rolls"/>
    <property type="match status" value="4"/>
</dbReference>
<dbReference type="PROSITE" id="PS00108">
    <property type="entry name" value="PROTEIN_KINASE_ST"/>
    <property type="match status" value="1"/>
</dbReference>
<evidence type="ECO:0000259" key="18">
    <source>
        <dbReference type="PROSITE" id="PS50011"/>
    </source>
</evidence>
<reference evidence="21 22" key="1">
    <citation type="submission" date="2016-11" db="EMBL/GenBank/DDBJ databases">
        <title>The macronuclear genome of Stentor coeruleus: a giant cell with tiny introns.</title>
        <authorList>
            <person name="Slabodnick M."/>
            <person name="Ruby J.G."/>
            <person name="Reiff S.B."/>
            <person name="Swart E.C."/>
            <person name="Gosai S."/>
            <person name="Prabakaran S."/>
            <person name="Witkowska E."/>
            <person name="Larue G.E."/>
            <person name="Fisher S."/>
            <person name="Freeman R.M."/>
            <person name="Gunawardena J."/>
            <person name="Chu W."/>
            <person name="Stover N.A."/>
            <person name="Gregory B.D."/>
            <person name="Nowacki M."/>
            <person name="Derisi J."/>
            <person name="Roy S.W."/>
            <person name="Marshall W.F."/>
            <person name="Sood P."/>
        </authorList>
    </citation>
    <scope>NUCLEOTIDE SEQUENCE [LARGE SCALE GENOMIC DNA]</scope>
    <source>
        <strain evidence="21">WM001</strain>
    </source>
</reference>
<sequence length="882" mass="100543">MGTGCTVCHNKNILPDSQCEIDTSFYRAQSSHIFRDPSKKKQKSPVINEKKQKDFIREASTALVTNKHKTPEDIETILKTLRGHFIFQNLDNDSQMAIIDHVKHYALGPKEIIFKQGDPGMSFFCIAKGRLEILCDGERSVIGPGTGFGELALLDDRPRTATIKTIEACSLWGVDRKTFNAALKRLNELNYAENKCFIDSMAIFLPLNSNQREMIVSSLVTQKWICGQTIIKEGELGDLFYIIKEGYVICFENKQEKRHLVKGQYFGEQALLYDTPRTATVIAGNDVKVLSIAREALMIILGEKYEYILYHNTQLIAIDKSSVLKSLSPNQVSIFIKCMKFVKYNAGEVIIRRGSEKYEKIIVVLKGSIRGPANEITVYSCIGDKEVANKDRSVYMVDYVAITDTDVGEVEASELENELGGEISQIAISNEANCIVEKVQLFHDLPIEKVKSLAKFLRLHHYNDGDIIVQQESPGETFFIVKSGVARVFKNGVYIRDITKNDYFGERALLFNGFRTAAVVATGPIDCWVLNKEAFEEILVEKAKKTLLKRIEQQDLSISLDDLMPIKTLGSGMFGNVILAQHKTSKILYAVKSISRNKIQSLDIYDNLVLERRIMLQLDHFMTIRLIKTCKDWNRIYFLMDFINGQDLFDVLITLQTVREESAKFYAACLIVIIEYLHDRNIVHRDLKPENIMIDEDGYPKLIDFGTAKIFSGRTYTTLGTPHYMAPEIIIRNGYNSSVDLWSLGILIYEIIFGKVPFGSEEEDSKVIYEKILENKLDLRQSPYNGTNYKNFIKQLLSTNPAARMGGSIEKLKSHPWFMNFNWKRLSQRKLKPPFVPRVIDYNTVLAFDKTIQEHIGDIEFSEAIGTRRVSLVEPDDWDSEF</sequence>
<dbReference type="Pfam" id="PF00069">
    <property type="entry name" value="Pkinase"/>
    <property type="match status" value="1"/>
</dbReference>
<dbReference type="InterPro" id="IPR018488">
    <property type="entry name" value="cNMP-bd_CS"/>
</dbReference>
<dbReference type="InterPro" id="IPR000719">
    <property type="entry name" value="Prot_kinase_dom"/>
</dbReference>
<evidence type="ECO:0000256" key="11">
    <source>
        <dbReference type="ARBA" id="ARBA00022840"/>
    </source>
</evidence>
<evidence type="ECO:0000256" key="8">
    <source>
        <dbReference type="ARBA" id="ARBA00022723"/>
    </source>
</evidence>
<dbReference type="GO" id="GO:0046872">
    <property type="term" value="F:metal ion binding"/>
    <property type="evidence" value="ECO:0007669"/>
    <property type="project" value="UniProtKB-KW"/>
</dbReference>
<evidence type="ECO:0000256" key="13">
    <source>
        <dbReference type="ARBA" id="ARBA00022992"/>
    </source>
</evidence>
<dbReference type="PROSITE" id="PS50042">
    <property type="entry name" value="CNMP_BINDING_3"/>
    <property type="match status" value="4"/>
</dbReference>
<dbReference type="Gene3D" id="3.30.200.20">
    <property type="entry name" value="Phosphorylase Kinase, domain 1"/>
    <property type="match status" value="1"/>
</dbReference>
<evidence type="ECO:0000256" key="14">
    <source>
        <dbReference type="ARBA" id="ARBA00024113"/>
    </source>
</evidence>
<dbReference type="FunFam" id="1.10.510.10:FF:000210">
    <property type="entry name" value="Non-specific serine/threonine protein kinase"/>
    <property type="match status" value="1"/>
</dbReference>
<dbReference type="EMBL" id="MPUH01001234">
    <property type="protein sequence ID" value="OMJ69146.1"/>
    <property type="molecule type" value="Genomic_DNA"/>
</dbReference>
<dbReference type="InterPro" id="IPR017441">
    <property type="entry name" value="Protein_kinase_ATP_BS"/>
</dbReference>
<evidence type="ECO:0000256" key="6">
    <source>
        <dbReference type="ARBA" id="ARBA00022535"/>
    </source>
</evidence>
<keyword evidence="13" id="KW-0142">cGMP-binding</keyword>
<feature type="domain" description="Cyclic nucleotide-binding" evidence="19">
    <location>
        <begin position="203"/>
        <end position="302"/>
    </location>
</feature>
<comment type="cofactor">
    <cofactor evidence="1">
        <name>Mg(2+)</name>
        <dbReference type="ChEBI" id="CHEBI:18420"/>
    </cofactor>
</comment>
<dbReference type="GO" id="GO:0004691">
    <property type="term" value="F:cAMP-dependent protein kinase activity"/>
    <property type="evidence" value="ECO:0007669"/>
    <property type="project" value="TreeGrafter"/>
</dbReference>
<keyword evidence="7" id="KW-0808">Transferase</keyword>
<keyword evidence="4" id="KW-0963">Cytoplasm</keyword>
<evidence type="ECO:0000313" key="22">
    <source>
        <dbReference type="Proteomes" id="UP000187209"/>
    </source>
</evidence>
<keyword evidence="10" id="KW-0418">Kinase</keyword>
<comment type="catalytic activity">
    <reaction evidence="15">
        <text>L-threonyl-[protein] + ATP = O-phospho-L-threonyl-[protein] + ADP + H(+)</text>
        <dbReference type="Rhea" id="RHEA:46608"/>
        <dbReference type="Rhea" id="RHEA-COMP:11060"/>
        <dbReference type="Rhea" id="RHEA-COMP:11605"/>
        <dbReference type="ChEBI" id="CHEBI:15378"/>
        <dbReference type="ChEBI" id="CHEBI:30013"/>
        <dbReference type="ChEBI" id="CHEBI:30616"/>
        <dbReference type="ChEBI" id="CHEBI:61977"/>
        <dbReference type="ChEBI" id="CHEBI:456216"/>
        <dbReference type="EC" id="2.7.11.12"/>
    </reaction>
</comment>
<evidence type="ECO:0000256" key="5">
    <source>
        <dbReference type="ARBA" id="ARBA00022527"/>
    </source>
</evidence>
<dbReference type="Gene3D" id="1.10.510.10">
    <property type="entry name" value="Transferase(Phosphotransferase) domain 1"/>
    <property type="match status" value="1"/>
</dbReference>
<dbReference type="PROSITE" id="PS00889">
    <property type="entry name" value="CNMP_BINDING_2"/>
    <property type="match status" value="3"/>
</dbReference>
<evidence type="ECO:0000256" key="10">
    <source>
        <dbReference type="ARBA" id="ARBA00022777"/>
    </source>
</evidence>
<dbReference type="OrthoDB" id="100546at2759"/>
<dbReference type="InterPro" id="IPR000961">
    <property type="entry name" value="AGC-kinase_C"/>
</dbReference>
<dbReference type="GO" id="GO:0004692">
    <property type="term" value="F:cGMP-dependent protein kinase activity"/>
    <property type="evidence" value="ECO:0007669"/>
    <property type="project" value="UniProtKB-EC"/>
</dbReference>
<dbReference type="GO" id="GO:0005524">
    <property type="term" value="F:ATP binding"/>
    <property type="evidence" value="ECO:0007669"/>
    <property type="project" value="UniProtKB-UniRule"/>
</dbReference>
<dbReference type="InterPro" id="IPR000595">
    <property type="entry name" value="cNMP-bd_dom"/>
</dbReference>
<dbReference type="PROSITE" id="PS50011">
    <property type="entry name" value="PROTEIN_KINASE_DOM"/>
    <property type="match status" value="1"/>
</dbReference>
<evidence type="ECO:0000256" key="4">
    <source>
        <dbReference type="ARBA" id="ARBA00022490"/>
    </source>
</evidence>